<dbReference type="PANTHER" id="PTHR37816:SF1">
    <property type="entry name" value="TOXIN"/>
    <property type="match status" value="1"/>
</dbReference>
<dbReference type="InterPro" id="IPR027417">
    <property type="entry name" value="P-loop_NTPase"/>
</dbReference>
<dbReference type="Proteomes" id="UP000198854">
    <property type="component" value="Unassembled WGS sequence"/>
</dbReference>
<dbReference type="AlphaFoldDB" id="A0A1G8G7S2"/>
<proteinExistence type="predicted"/>
<keyword evidence="2" id="KW-0808">Transferase</keyword>
<dbReference type="PANTHER" id="PTHR37816">
    <property type="entry name" value="YALI0E33011P"/>
    <property type="match status" value="1"/>
</dbReference>
<sequence length="337" mass="38936">MNRVNVVGTSGSGKSTFARQLAERMQAPYIEMDVIHWLPDWQEKSDNQFFADLKSELQTEHWVLDGNYNKSLEVKWQDVDTVIWLDYSFAITAYRAITRALSRCLSKQELWPGTGNVETFKQTFMSKDSILLWTLKTFRRNRRRYLDMIAAPEYQHIKFIRIRHPKQAKRFLANIQPVGRAQTVDIRAAHEQDIDALLDLNRQIGEMHHQQASHVFAPPSEQEREFLLQALKSSERLFLVAEYDHQVVGFITAVMHSNEAIPFLVKDPICRIGTLVVDEKHRGQGVGEKLMQACLDWAKQSGASDIRLEVMAFNQGAEAFYHKLGFECQSKILSKRP</sequence>
<dbReference type="STRING" id="861298.SAMN04488136_13515"/>
<dbReference type="CDD" id="cd04301">
    <property type="entry name" value="NAT_SF"/>
    <property type="match status" value="1"/>
</dbReference>
<evidence type="ECO:0000313" key="3">
    <source>
        <dbReference type="Proteomes" id="UP000198854"/>
    </source>
</evidence>
<dbReference type="SUPFAM" id="SSF52540">
    <property type="entry name" value="P-loop containing nucleoside triphosphate hydrolases"/>
    <property type="match status" value="1"/>
</dbReference>
<dbReference type="Pfam" id="PF00583">
    <property type="entry name" value="Acetyltransf_1"/>
    <property type="match status" value="1"/>
</dbReference>
<keyword evidence="3" id="KW-1185">Reference proteome</keyword>
<dbReference type="PROSITE" id="PS51186">
    <property type="entry name" value="GNAT"/>
    <property type="match status" value="1"/>
</dbReference>
<dbReference type="EMBL" id="FNDD01000035">
    <property type="protein sequence ID" value="SDH90449.1"/>
    <property type="molecule type" value="Genomic_DNA"/>
</dbReference>
<dbReference type="InterPro" id="IPR052922">
    <property type="entry name" value="Cytidylate_Kinase-2"/>
</dbReference>
<protein>
    <submittedName>
        <fullName evidence="2">Predicted N-acetyltransferase YhbS</fullName>
    </submittedName>
</protein>
<gene>
    <name evidence="2" type="ORF">SAMN04488136_13515</name>
</gene>
<dbReference type="InterPro" id="IPR016181">
    <property type="entry name" value="Acyl_CoA_acyltransferase"/>
</dbReference>
<dbReference type="SUPFAM" id="SSF55729">
    <property type="entry name" value="Acyl-CoA N-acyltransferases (Nat)"/>
    <property type="match status" value="1"/>
</dbReference>
<feature type="domain" description="N-acetyltransferase" evidence="1">
    <location>
        <begin position="184"/>
        <end position="337"/>
    </location>
</feature>
<accession>A0A1G8G7S2</accession>
<name>A0A1G8G7S2_9VIBR</name>
<evidence type="ECO:0000259" key="1">
    <source>
        <dbReference type="PROSITE" id="PS51186"/>
    </source>
</evidence>
<dbReference type="Gene3D" id="3.40.50.300">
    <property type="entry name" value="P-loop containing nucleotide triphosphate hydrolases"/>
    <property type="match status" value="1"/>
</dbReference>
<reference evidence="3" key="1">
    <citation type="submission" date="2016-10" db="EMBL/GenBank/DDBJ databases">
        <authorList>
            <person name="Varghese N."/>
            <person name="Submissions S."/>
        </authorList>
    </citation>
    <scope>NUCLEOTIDE SEQUENCE [LARGE SCALE GENOMIC DNA]</scope>
    <source>
        <strain evidence="3">CGMCC 1.10228</strain>
    </source>
</reference>
<evidence type="ECO:0000313" key="2">
    <source>
        <dbReference type="EMBL" id="SDH90449.1"/>
    </source>
</evidence>
<organism evidence="2 3">
    <name type="scientific">Vibrio xiamenensis</name>
    <dbReference type="NCBI Taxonomy" id="861298"/>
    <lineage>
        <taxon>Bacteria</taxon>
        <taxon>Pseudomonadati</taxon>
        <taxon>Pseudomonadota</taxon>
        <taxon>Gammaproteobacteria</taxon>
        <taxon>Vibrionales</taxon>
        <taxon>Vibrionaceae</taxon>
        <taxon>Vibrio</taxon>
    </lineage>
</organism>
<dbReference type="GO" id="GO:0016747">
    <property type="term" value="F:acyltransferase activity, transferring groups other than amino-acyl groups"/>
    <property type="evidence" value="ECO:0007669"/>
    <property type="project" value="InterPro"/>
</dbReference>
<dbReference type="Gene3D" id="3.40.630.30">
    <property type="match status" value="1"/>
</dbReference>
<dbReference type="OrthoDB" id="5296079at2"/>
<dbReference type="InterPro" id="IPR000182">
    <property type="entry name" value="GNAT_dom"/>
</dbReference>